<feature type="non-terminal residue" evidence="1">
    <location>
        <position position="182"/>
    </location>
</feature>
<dbReference type="Gene3D" id="2.60.120.330">
    <property type="entry name" value="B-lactam Antibiotic, Isopenicillin N Synthase, Chain"/>
    <property type="match status" value="1"/>
</dbReference>
<dbReference type="EMBL" id="JAPVEA010000006">
    <property type="protein sequence ID" value="KAJ5450127.1"/>
    <property type="molecule type" value="Genomic_DNA"/>
</dbReference>
<evidence type="ECO:0000313" key="2">
    <source>
        <dbReference type="Proteomes" id="UP001213681"/>
    </source>
</evidence>
<dbReference type="InterPro" id="IPR027443">
    <property type="entry name" value="IPNS-like_sf"/>
</dbReference>
<keyword evidence="2" id="KW-1185">Reference proteome</keyword>
<dbReference type="RefSeq" id="XP_056765662.1">
    <property type="nucleotide sequence ID" value="XM_056909958.1"/>
</dbReference>
<protein>
    <submittedName>
        <fullName evidence="1">Uncharacterized protein</fullName>
    </submittedName>
</protein>
<gene>
    <name evidence="1" type="ORF">N7458_006576</name>
</gene>
<reference evidence="1" key="2">
    <citation type="journal article" date="2023" name="IMA Fungus">
        <title>Comparative genomic study of the Penicillium genus elucidates a diverse pangenome and 15 lateral gene transfer events.</title>
        <authorList>
            <person name="Petersen C."/>
            <person name="Sorensen T."/>
            <person name="Nielsen M.R."/>
            <person name="Sondergaard T.E."/>
            <person name="Sorensen J.L."/>
            <person name="Fitzpatrick D.A."/>
            <person name="Frisvad J.C."/>
            <person name="Nielsen K.L."/>
        </authorList>
    </citation>
    <scope>NUCLEOTIDE SEQUENCE</scope>
    <source>
        <strain evidence="1">IBT 16125</strain>
    </source>
</reference>
<reference evidence="1" key="1">
    <citation type="submission" date="2022-12" db="EMBL/GenBank/DDBJ databases">
        <authorList>
            <person name="Petersen C."/>
        </authorList>
    </citation>
    <scope>NUCLEOTIDE SEQUENCE</scope>
    <source>
        <strain evidence="1">IBT 16125</strain>
    </source>
</reference>
<name>A0AAD6C5P0_9EURO</name>
<evidence type="ECO:0000313" key="1">
    <source>
        <dbReference type="EMBL" id="KAJ5450127.1"/>
    </source>
</evidence>
<dbReference type="AlphaFoldDB" id="A0AAD6C5P0"/>
<dbReference type="SUPFAM" id="SSF51197">
    <property type="entry name" value="Clavaminate synthase-like"/>
    <property type="match status" value="1"/>
</dbReference>
<proteinExistence type="predicted"/>
<comment type="caution">
    <text evidence="1">The sequence shown here is derived from an EMBL/GenBank/DDBJ whole genome shotgun (WGS) entry which is preliminary data.</text>
</comment>
<accession>A0AAD6C5P0</accession>
<organism evidence="1 2">
    <name type="scientific">Penicillium daleae</name>
    <dbReference type="NCBI Taxonomy" id="63821"/>
    <lineage>
        <taxon>Eukaryota</taxon>
        <taxon>Fungi</taxon>
        <taxon>Dikarya</taxon>
        <taxon>Ascomycota</taxon>
        <taxon>Pezizomycotina</taxon>
        <taxon>Eurotiomycetes</taxon>
        <taxon>Eurotiomycetidae</taxon>
        <taxon>Eurotiales</taxon>
        <taxon>Aspergillaceae</taxon>
        <taxon>Penicillium</taxon>
    </lineage>
</organism>
<dbReference type="Proteomes" id="UP001213681">
    <property type="component" value="Unassembled WGS sequence"/>
</dbReference>
<sequence>VNFISIPLIDFNDIRTPITKYCFLAALRVELRERLIKATGVFFDLLIAKKLEVDVANSKHFRGYARSGTEKTATKAISEKYLLCLPKVTIPGLRLAIEAYLKETQALVNEFILLITEILAPPIPNTLVVNISQLLETLIQALEVTRENILLELPSRLMGLRKKDIKSEAEIFFVEVFKGSAS</sequence>
<dbReference type="GeneID" id="81600201"/>